<dbReference type="NCBIfam" id="NF004044">
    <property type="entry name" value="PRK05561.1"/>
    <property type="match status" value="1"/>
</dbReference>
<accession>A0A1G6WWQ7</accession>
<organism evidence="12 13">
    <name type="scientific">Bradyrhizobium brasilense</name>
    <dbReference type="NCBI Taxonomy" id="1419277"/>
    <lineage>
        <taxon>Bacteria</taxon>
        <taxon>Pseudomonadati</taxon>
        <taxon>Pseudomonadota</taxon>
        <taxon>Alphaproteobacteria</taxon>
        <taxon>Hyphomicrobiales</taxon>
        <taxon>Nitrobacteraceae</taxon>
        <taxon>Bradyrhizobium</taxon>
    </lineage>
</organism>
<comment type="function">
    <text evidence="8">A type II topoisomerase that negatively supercoils closed circular double-stranded (ds) DNA in an ATP-dependent manner to modulate DNA topology and maintain chromosomes in an underwound state. Negative supercoiling favors strand separation, and DNA replication, transcription, recombination and repair, all of which involve strand separation. Also able to catalyze the interconversion of other topological isomers of dsDNA rings, including catenanes and knotted rings. Type II topoisomerases break and join 2 DNA strands simultaneously in an ATP-dependent manner.</text>
</comment>
<dbReference type="InterPro" id="IPR002205">
    <property type="entry name" value="Topo_IIA_dom_A"/>
</dbReference>
<evidence type="ECO:0000256" key="7">
    <source>
        <dbReference type="ARBA" id="ARBA00023235"/>
    </source>
</evidence>
<reference evidence="12 13" key="1">
    <citation type="submission" date="2016-10" db="EMBL/GenBank/DDBJ databases">
        <authorList>
            <person name="de Groot N.N."/>
        </authorList>
    </citation>
    <scope>NUCLEOTIDE SEQUENCE [LARGE SCALE GENOMIC DNA]</scope>
    <source>
        <strain evidence="12 13">R5</strain>
    </source>
</reference>
<evidence type="ECO:0000256" key="4">
    <source>
        <dbReference type="ARBA" id="ARBA00022840"/>
    </source>
</evidence>
<dbReference type="InterPro" id="IPR006691">
    <property type="entry name" value="GyrA/parC_rep"/>
</dbReference>
<dbReference type="GO" id="GO:0005524">
    <property type="term" value="F:ATP binding"/>
    <property type="evidence" value="ECO:0007669"/>
    <property type="project" value="UniProtKB-UniRule"/>
</dbReference>
<dbReference type="InterPro" id="IPR050220">
    <property type="entry name" value="Type_II_DNA_Topoisomerases"/>
</dbReference>
<comment type="subcellular location">
    <subcellularLocation>
        <location evidence="8">Cytoplasm</location>
    </subcellularLocation>
</comment>
<comment type="subunit">
    <text evidence="8">Heterotetramer, composed of two GyrA and two GyrB chains. In the heterotetramer, GyrA contains the active site tyrosine that forms a transient covalent intermediate with DNA, while GyrB binds cofactors and catalyzes ATP hydrolysis.</text>
</comment>
<feature type="domain" description="Topo IIA-type catalytic" evidence="11">
    <location>
        <begin position="44"/>
        <end position="534"/>
    </location>
</feature>
<dbReference type="PROSITE" id="PS52040">
    <property type="entry name" value="TOPO_IIA"/>
    <property type="match status" value="1"/>
</dbReference>
<gene>
    <name evidence="8" type="primary">gyrA</name>
    <name evidence="12" type="ORF">SAMN05216337_101444</name>
</gene>
<feature type="short sequence motif" description="GyrA-box" evidence="8">
    <location>
        <begin position="561"/>
        <end position="567"/>
    </location>
</feature>
<dbReference type="GO" id="GO:0006261">
    <property type="term" value="P:DNA-templated DNA replication"/>
    <property type="evidence" value="ECO:0007669"/>
    <property type="project" value="UniProtKB-UniRule"/>
</dbReference>
<dbReference type="SUPFAM" id="SSF101904">
    <property type="entry name" value="GyrA/ParC C-terminal domain-like"/>
    <property type="match status" value="1"/>
</dbReference>
<evidence type="ECO:0000256" key="5">
    <source>
        <dbReference type="ARBA" id="ARBA00023029"/>
    </source>
</evidence>
<proteinExistence type="inferred from homology"/>
<dbReference type="Gene3D" id="1.10.268.10">
    <property type="entry name" value="Topoisomerase, domain 3"/>
    <property type="match status" value="1"/>
</dbReference>
<dbReference type="PANTHER" id="PTHR43493:SF5">
    <property type="entry name" value="DNA GYRASE SUBUNIT A, CHLOROPLASTIC_MITOCHONDRIAL"/>
    <property type="match status" value="1"/>
</dbReference>
<feature type="region of interest" description="Disordered" evidence="10">
    <location>
        <begin position="1"/>
        <end position="21"/>
    </location>
</feature>
<dbReference type="InterPro" id="IPR013757">
    <property type="entry name" value="Topo_IIA_A_a_sf"/>
</dbReference>
<keyword evidence="4 8" id="KW-0067">ATP-binding</keyword>
<dbReference type="FunFam" id="3.30.1360.40:FF:000002">
    <property type="entry name" value="DNA gyrase subunit A"/>
    <property type="match status" value="1"/>
</dbReference>
<dbReference type="GO" id="GO:0006265">
    <property type="term" value="P:DNA topological change"/>
    <property type="evidence" value="ECO:0007669"/>
    <property type="project" value="UniProtKB-UniRule"/>
</dbReference>
<dbReference type="FunFam" id="1.10.268.10:FF:000001">
    <property type="entry name" value="DNA gyrase subunit A"/>
    <property type="match status" value="1"/>
</dbReference>
<keyword evidence="7 8" id="KW-0413">Isomerase</keyword>
<dbReference type="SMART" id="SM00434">
    <property type="entry name" value="TOP4c"/>
    <property type="match status" value="1"/>
</dbReference>
<dbReference type="EC" id="5.6.2.2" evidence="8"/>
<dbReference type="GO" id="GO:0005694">
    <property type="term" value="C:chromosome"/>
    <property type="evidence" value="ECO:0007669"/>
    <property type="project" value="InterPro"/>
</dbReference>
<dbReference type="Pfam" id="PF00521">
    <property type="entry name" value="DNA_topoisoIV"/>
    <property type="match status" value="1"/>
</dbReference>
<evidence type="ECO:0000256" key="3">
    <source>
        <dbReference type="ARBA" id="ARBA00022741"/>
    </source>
</evidence>
<evidence type="ECO:0000256" key="2">
    <source>
        <dbReference type="ARBA" id="ARBA00008263"/>
    </source>
</evidence>
<dbReference type="GO" id="GO:0005737">
    <property type="term" value="C:cytoplasm"/>
    <property type="evidence" value="ECO:0007669"/>
    <property type="project" value="UniProtKB-SubCell"/>
</dbReference>
<comment type="similarity">
    <text evidence="2 8">Belongs to the type II topoisomerase GyrA/ParC subunit family.</text>
</comment>
<dbReference type="InterPro" id="IPR013758">
    <property type="entry name" value="Topo_IIA_A/C_ab"/>
</dbReference>
<dbReference type="RefSeq" id="WP_057018507.1">
    <property type="nucleotide sequence ID" value="NZ_CP121669.1"/>
</dbReference>
<dbReference type="InterPro" id="IPR013760">
    <property type="entry name" value="Topo_IIA-like_dom_sf"/>
</dbReference>
<name>A0A1G6WWQ7_9BRAD</name>
<protein>
    <recommendedName>
        <fullName evidence="8">DNA gyrase subunit A</fullName>
        <ecNumber evidence="8">5.6.2.2</ecNumber>
    </recommendedName>
</protein>
<dbReference type="HAMAP" id="MF_01897">
    <property type="entry name" value="GyrA"/>
    <property type="match status" value="1"/>
</dbReference>
<keyword evidence="5 8" id="KW-0799">Topoisomerase</keyword>
<evidence type="ECO:0000256" key="8">
    <source>
        <dbReference type="HAMAP-Rule" id="MF_01897"/>
    </source>
</evidence>
<comment type="catalytic activity">
    <reaction evidence="1 8 9">
        <text>ATP-dependent breakage, passage and rejoining of double-stranded DNA.</text>
        <dbReference type="EC" id="5.6.2.2"/>
    </reaction>
</comment>
<dbReference type="Pfam" id="PF03989">
    <property type="entry name" value="DNA_gyraseA_C"/>
    <property type="match status" value="6"/>
</dbReference>
<dbReference type="NCBIfam" id="NF004043">
    <property type="entry name" value="PRK05560.1"/>
    <property type="match status" value="1"/>
</dbReference>
<evidence type="ECO:0000256" key="10">
    <source>
        <dbReference type="SAM" id="MobiDB-lite"/>
    </source>
</evidence>
<dbReference type="Gene3D" id="3.30.1360.40">
    <property type="match status" value="1"/>
</dbReference>
<evidence type="ECO:0000313" key="12">
    <source>
        <dbReference type="EMBL" id="SDD69435.1"/>
    </source>
</evidence>
<dbReference type="PANTHER" id="PTHR43493">
    <property type="entry name" value="DNA GYRASE/TOPOISOMERASE SUBUNIT A"/>
    <property type="match status" value="1"/>
</dbReference>
<dbReference type="GO" id="GO:0003677">
    <property type="term" value="F:DNA binding"/>
    <property type="evidence" value="ECO:0007669"/>
    <property type="project" value="UniProtKB-UniRule"/>
</dbReference>
<feature type="active site" description="O-(5'-phospho-DNA)-tyrosine intermediate" evidence="8 9">
    <location>
        <position position="132"/>
    </location>
</feature>
<evidence type="ECO:0000256" key="6">
    <source>
        <dbReference type="ARBA" id="ARBA00023125"/>
    </source>
</evidence>
<evidence type="ECO:0000259" key="11">
    <source>
        <dbReference type="PROSITE" id="PS52040"/>
    </source>
</evidence>
<keyword evidence="8" id="KW-0963">Cytoplasm</keyword>
<dbReference type="InterPro" id="IPR005743">
    <property type="entry name" value="GyrA"/>
</dbReference>
<dbReference type="Gene3D" id="3.90.199.10">
    <property type="entry name" value="Topoisomerase II, domain 5"/>
    <property type="match status" value="1"/>
</dbReference>
<evidence type="ECO:0000313" key="13">
    <source>
        <dbReference type="Proteomes" id="UP000199245"/>
    </source>
</evidence>
<keyword evidence="6 8" id="KW-0238">DNA-binding</keyword>
<sequence length="908" mass="100270">MSDNDDHKPGEPPGPSDIRPVSILDEMKKSYLDYAMSVIVSRALPDARDGLKPVHRRILYSMHEQGHTPDKKYVKSARVVGDVIGKYHPHGDQSIYDAMVRMAQDFSLRVPLIDGQGNFGSVDGDPPAAYRYTEARLTKAALAVLADIDMETVDFQPNYDNSEKEPSVLPARFPNLLVNGAGGIAVGMATNIPPHNLGEVVDACVALIDNPALTIDELIDIIPGPDFPTGGVILGRQGIRSAYHLGRGSIVMRGKVTIDTIRKDREAIIITEIPYQVNKATMVERIADLVKEKKIEGIGDLRDESDRDGYRVVIELKREAVPDVVLNQLYRFTPLQTNFPANMLALDSGRPQTMNLKDLLTIFVAFREQVVTRRTKFLLGKARDRAHILVGLAIAVANIDEIIRVIRTSPDPNTAREALMSRDWPARDVEAMITLIDDPRHRINEDGTLRLSMEQARAILDLRLQRLTALGRDEISEELDKLAAEIADYLDILRSRARVQGIVKTELAEVKQQFATPRKTVIIEQEGEVEDEDLIQREDMVVTVSHAGYVKRVPLSTYRAQRRGGKGRAGMQTRDEDFVSRLFVASTHTPVLFFSSRGQVYKEKVWRLPMAAPNARGKALINILPLEQGERITTIMPLPEDESSWANLDVMFATTGGTVRRNKLSDFVDVRRSGIIAMKLGEGEAIVDVQICTEHDDVLLTAAGGQCIRFPVTDVRVFTGRTSMGVRGIALPEADKLISLAILRHVETTSDERSAYLKMRRAVAGEAATEEPVEAEGEETANAIQLSQERYAELSAAEQVVLTVSVNGYGKRTSSYEYRTTGRGGKGIVAMSVNNRNGNLVASFPVEDADQIMLVTDKGQLIRCPVADIRVAGRSTQGVIVFDTAEDEHVVSVEHIPEEENGENGNGG</sequence>
<feature type="compositionally biased region" description="Basic and acidic residues" evidence="10">
    <location>
        <begin position="1"/>
        <end position="10"/>
    </location>
</feature>
<dbReference type="Proteomes" id="UP000199245">
    <property type="component" value="Unassembled WGS sequence"/>
</dbReference>
<dbReference type="GO" id="GO:0009330">
    <property type="term" value="C:DNA topoisomerase type II (double strand cut, ATP-hydrolyzing) complex"/>
    <property type="evidence" value="ECO:0007669"/>
    <property type="project" value="TreeGrafter"/>
</dbReference>
<dbReference type="NCBIfam" id="TIGR01063">
    <property type="entry name" value="gyrA"/>
    <property type="match status" value="1"/>
</dbReference>
<dbReference type="AlphaFoldDB" id="A0A1G6WWQ7"/>
<dbReference type="Gene3D" id="2.120.10.90">
    <property type="entry name" value="DNA gyrase/topoisomerase IV, subunit A, C-terminal"/>
    <property type="match status" value="1"/>
</dbReference>
<comment type="miscellaneous">
    <text evidence="8">Few gyrases are as efficient as E.coli at forming negative supercoils. Not all organisms have 2 type II topoisomerases; in organisms with a single type II topoisomerase this enzyme also has to decatenate newly replicated chromosomes.</text>
</comment>
<keyword evidence="3 8" id="KW-0547">Nucleotide-binding</keyword>
<evidence type="ECO:0000256" key="9">
    <source>
        <dbReference type="PROSITE-ProRule" id="PRU01384"/>
    </source>
</evidence>
<dbReference type="GO" id="GO:0034335">
    <property type="term" value="F:DNA negative supercoiling activity"/>
    <property type="evidence" value="ECO:0007669"/>
    <property type="project" value="UniProtKB-ARBA"/>
</dbReference>
<dbReference type="InterPro" id="IPR035516">
    <property type="entry name" value="Gyrase/topoIV_suA_C"/>
</dbReference>
<dbReference type="FunFam" id="3.90.199.10:FF:000001">
    <property type="entry name" value="DNA gyrase subunit A"/>
    <property type="match status" value="1"/>
</dbReference>
<dbReference type="SUPFAM" id="SSF56719">
    <property type="entry name" value="Type II DNA topoisomerase"/>
    <property type="match status" value="1"/>
</dbReference>
<evidence type="ECO:0000256" key="1">
    <source>
        <dbReference type="ARBA" id="ARBA00000185"/>
    </source>
</evidence>
<dbReference type="EMBL" id="FMZW01000014">
    <property type="protein sequence ID" value="SDD69435.1"/>
    <property type="molecule type" value="Genomic_DNA"/>
</dbReference>
<dbReference type="CDD" id="cd00187">
    <property type="entry name" value="TOP4c"/>
    <property type="match status" value="1"/>
</dbReference>